<dbReference type="eggNOG" id="arCOG05522">
    <property type="taxonomic scope" value="Archaea"/>
</dbReference>
<dbReference type="Proteomes" id="UP000005867">
    <property type="component" value="Chromosome"/>
</dbReference>
<reference evidence="1 2" key="1">
    <citation type="journal article" date="2012" name="J. Bacteriol.">
        <title>Complete genome sequence of strain 1860, a crenarchaeon of the genus pyrobaculum able to grow with various electron acceptors.</title>
        <authorList>
            <person name="Mardanov A.V."/>
            <person name="Gumerov V.M."/>
            <person name="Slobodkina G.B."/>
            <person name="Beletsky A.V."/>
            <person name="Bonch-Osmolovskaya E.A."/>
            <person name="Ravin N.V."/>
            <person name="Skryabin K.G."/>
        </authorList>
    </citation>
    <scope>NUCLEOTIDE SEQUENCE [LARGE SCALE GENOMIC DNA]</scope>
    <source>
        <strain evidence="1 2">1860</strain>
    </source>
</reference>
<protein>
    <submittedName>
        <fullName evidence="1">Uncharacterized protein</fullName>
    </submittedName>
</protein>
<sequence>MVITMQRSITFPPIRLRRIDEYIAYVAKHTPTLDELREAGLEIGRGRGDITRFLERIKVVEVSNGRAALTALGRQLVSLREILGVAVYHALFFQRVPQYRLLVEILADLNEGDFDGLHKAVNDRLSGISPSAWLNKVAFKTILQIAEDVGAVERINGVYRRRGDPVEVAVVDYHKRHGVRIGESYYVSADRAIYRECGRQIEPHGLYGVDVACVVAKIYNTFSP</sequence>
<proteinExistence type="predicted"/>
<dbReference type="EMBL" id="CP003098">
    <property type="protein sequence ID" value="AET34254.1"/>
    <property type="molecule type" value="Genomic_DNA"/>
</dbReference>
<name>G7VFP8_9CREN</name>
<dbReference type="RefSeq" id="WP_014290079.1">
    <property type="nucleotide sequence ID" value="NC_016645.1"/>
</dbReference>
<dbReference type="STRING" id="1104324.P186_2878"/>
<dbReference type="OrthoDB" id="27387at2157"/>
<accession>G7VFP8</accession>
<dbReference type="AlphaFoldDB" id="G7VFP8"/>
<gene>
    <name evidence="1" type="ORF">P186_2878</name>
</gene>
<evidence type="ECO:0000313" key="1">
    <source>
        <dbReference type="EMBL" id="AET34254.1"/>
    </source>
</evidence>
<organism evidence="1 2">
    <name type="scientific">Pyrobaculum ferrireducens</name>
    <dbReference type="NCBI Taxonomy" id="1104324"/>
    <lineage>
        <taxon>Archaea</taxon>
        <taxon>Thermoproteota</taxon>
        <taxon>Thermoprotei</taxon>
        <taxon>Thermoproteales</taxon>
        <taxon>Thermoproteaceae</taxon>
        <taxon>Pyrobaculum</taxon>
    </lineage>
</organism>
<dbReference type="KEGG" id="pyr:P186_2878"/>
<dbReference type="BioCyc" id="PSP1104324:GJSN-2816-MONOMER"/>
<dbReference type="HOGENOM" id="CLU_1243092_0_0_2"/>
<keyword evidence="2" id="KW-1185">Reference proteome</keyword>
<evidence type="ECO:0000313" key="2">
    <source>
        <dbReference type="Proteomes" id="UP000005867"/>
    </source>
</evidence>
<dbReference type="GeneID" id="11594477"/>